<dbReference type="Pfam" id="PF08173">
    <property type="entry name" value="YbgT_YccB"/>
    <property type="match status" value="1"/>
</dbReference>
<dbReference type="InterPro" id="IPR012994">
    <property type="entry name" value="YbgT_YccB"/>
</dbReference>
<protein>
    <submittedName>
        <fullName evidence="1">Cytochrome bd-I oxidase subunit CydX</fullName>
    </submittedName>
</protein>
<dbReference type="RefSeq" id="WP_175889158.1">
    <property type="nucleotide sequence ID" value="NZ_JBCPYA010000024.1"/>
</dbReference>
<dbReference type="InterPro" id="IPR011724">
    <property type="entry name" value="Cyd_oper_YbgT"/>
</dbReference>
<organism evidence="1 2">
    <name type="scientific">Burkholderia theae</name>
    <dbReference type="NCBI Taxonomy" id="3143496"/>
    <lineage>
        <taxon>Bacteria</taxon>
        <taxon>Pseudomonadati</taxon>
        <taxon>Pseudomonadota</taxon>
        <taxon>Betaproteobacteria</taxon>
        <taxon>Burkholderiales</taxon>
        <taxon>Burkholderiaceae</taxon>
        <taxon>Burkholderia</taxon>
    </lineage>
</organism>
<dbReference type="EMBL" id="JBCPYA010000024">
    <property type="protein sequence ID" value="MEN2475364.1"/>
    <property type="molecule type" value="Genomic_DNA"/>
</dbReference>
<gene>
    <name evidence="1" type="primary">cydX</name>
    <name evidence="1" type="ORF">VOI36_36275</name>
</gene>
<evidence type="ECO:0000313" key="2">
    <source>
        <dbReference type="Proteomes" id="UP001466933"/>
    </source>
</evidence>
<name>A0ABU9WUA8_9BURK</name>
<dbReference type="Proteomes" id="UP001466933">
    <property type="component" value="Unassembled WGS sequence"/>
</dbReference>
<sequence>MWYFTWMLGLGLALAFGVVNALWLESSYAFGELDEAATRERFESRAALDE</sequence>
<proteinExistence type="predicted"/>
<accession>A0ABU9WUA8</accession>
<evidence type="ECO:0000313" key="1">
    <source>
        <dbReference type="EMBL" id="MEN2475364.1"/>
    </source>
</evidence>
<keyword evidence="2" id="KW-1185">Reference proteome</keyword>
<dbReference type="NCBIfam" id="TIGR02106">
    <property type="entry name" value="cyd_oper_ybgT"/>
    <property type="match status" value="1"/>
</dbReference>
<comment type="caution">
    <text evidence="1">The sequence shown here is derived from an EMBL/GenBank/DDBJ whole genome shotgun (WGS) entry which is preliminary data.</text>
</comment>
<reference evidence="1 2" key="1">
    <citation type="submission" date="2024-05" db="EMBL/GenBank/DDBJ databases">
        <title>Burkholderia sp. Nov. a novel bacteria isolated from rhizosphere soil of Camellia sinensis.</title>
        <authorList>
            <person name="Dong Y."/>
        </authorList>
    </citation>
    <scope>NUCLEOTIDE SEQUENCE [LARGE SCALE GENOMIC DNA]</scope>
    <source>
        <strain evidence="1 2">GS2Y</strain>
    </source>
</reference>